<keyword evidence="2" id="KW-0812">Transmembrane</keyword>
<dbReference type="EMBL" id="BRYB01002274">
    <property type="protein sequence ID" value="GMI42288.1"/>
    <property type="molecule type" value="Genomic_DNA"/>
</dbReference>
<feature type="transmembrane region" description="Helical" evidence="2">
    <location>
        <begin position="280"/>
        <end position="301"/>
    </location>
</feature>
<keyword evidence="4" id="KW-1185">Reference proteome</keyword>
<proteinExistence type="predicted"/>
<feature type="transmembrane region" description="Helical" evidence="2">
    <location>
        <begin position="238"/>
        <end position="260"/>
    </location>
</feature>
<feature type="transmembrane region" description="Helical" evidence="2">
    <location>
        <begin position="201"/>
        <end position="217"/>
    </location>
</feature>
<evidence type="ECO:0000313" key="4">
    <source>
        <dbReference type="Proteomes" id="UP001165060"/>
    </source>
</evidence>
<feature type="region of interest" description="Disordered" evidence="1">
    <location>
        <begin position="401"/>
        <end position="465"/>
    </location>
</feature>
<feature type="compositionally biased region" description="Acidic residues" evidence="1">
    <location>
        <begin position="440"/>
        <end position="456"/>
    </location>
</feature>
<dbReference type="Proteomes" id="UP001165060">
    <property type="component" value="Unassembled WGS sequence"/>
</dbReference>
<feature type="transmembrane region" description="Helical" evidence="2">
    <location>
        <begin position="161"/>
        <end position="181"/>
    </location>
</feature>
<feature type="transmembrane region" description="Helical" evidence="2">
    <location>
        <begin position="71"/>
        <end position="94"/>
    </location>
</feature>
<evidence type="ECO:0008006" key="5">
    <source>
        <dbReference type="Google" id="ProtNLM"/>
    </source>
</evidence>
<sequence>MFADSQWALCNLNNATGSIVTSGGSSTSCSSTCQPLSVSCDALSRTATLEYSEEVVCFGDDTPVNSACFLFVYPAVGLSYAILYAIVFFVLFCISAREIWIFATELPPNQAAHLKATGRTSKHKNADSDTIIRKRATTVSFNRPASKRANMISGLFQPSRVRVSVQACCCAGTFLRFWYLALHASDTCPEGSACSALLFEPANVMFISAALLTVMFWKKMGMMFKKGISRANQSDEDMRFFQIFGFYFVFQMTMVVVQLICAANRIHVTALYDISLVVSGMYMLALLVGSVKFGIMLVAMITGGNPLQMSKAKADGARGGIATADDKKKTWKKIRKVVMMLMFVVPAAAGYVLSLAVYIGAGMRYDVAQWMPMQFVFRTLEVVIATGFIICLSHKAAPAKPIGDTTRASNMSTASAMEPPRPPSGGIGAKARAETYTPTIDEEEGDEEEGSAGAEDEGLRTAAIV</sequence>
<evidence type="ECO:0000313" key="3">
    <source>
        <dbReference type="EMBL" id="GMI42288.1"/>
    </source>
</evidence>
<evidence type="ECO:0000256" key="2">
    <source>
        <dbReference type="SAM" id="Phobius"/>
    </source>
</evidence>
<accession>A0ABQ6N7Z2</accession>
<comment type="caution">
    <text evidence="3">The sequence shown here is derived from an EMBL/GenBank/DDBJ whole genome shotgun (WGS) entry which is preliminary data.</text>
</comment>
<organism evidence="3 4">
    <name type="scientific">Tetraparma gracilis</name>
    <dbReference type="NCBI Taxonomy" id="2962635"/>
    <lineage>
        <taxon>Eukaryota</taxon>
        <taxon>Sar</taxon>
        <taxon>Stramenopiles</taxon>
        <taxon>Ochrophyta</taxon>
        <taxon>Bolidophyceae</taxon>
        <taxon>Parmales</taxon>
        <taxon>Triparmaceae</taxon>
        <taxon>Tetraparma</taxon>
    </lineage>
</organism>
<keyword evidence="2" id="KW-1133">Transmembrane helix</keyword>
<protein>
    <recommendedName>
        <fullName evidence="5">THH1/TOM1/TOM3 domain-containing protein</fullName>
    </recommendedName>
</protein>
<feature type="transmembrane region" description="Helical" evidence="2">
    <location>
        <begin position="337"/>
        <end position="361"/>
    </location>
</feature>
<gene>
    <name evidence="3" type="ORF">TeGR_g3331</name>
</gene>
<keyword evidence="2" id="KW-0472">Membrane</keyword>
<reference evidence="3 4" key="1">
    <citation type="journal article" date="2023" name="Commun. Biol.">
        <title>Genome analysis of Parmales, the sister group of diatoms, reveals the evolutionary specialization of diatoms from phago-mixotrophs to photoautotrophs.</title>
        <authorList>
            <person name="Ban H."/>
            <person name="Sato S."/>
            <person name="Yoshikawa S."/>
            <person name="Yamada K."/>
            <person name="Nakamura Y."/>
            <person name="Ichinomiya M."/>
            <person name="Sato N."/>
            <person name="Blanc-Mathieu R."/>
            <person name="Endo H."/>
            <person name="Kuwata A."/>
            <person name="Ogata H."/>
        </authorList>
    </citation>
    <scope>NUCLEOTIDE SEQUENCE [LARGE SCALE GENOMIC DNA]</scope>
</reference>
<feature type="transmembrane region" description="Helical" evidence="2">
    <location>
        <begin position="373"/>
        <end position="392"/>
    </location>
</feature>
<name>A0ABQ6N7Z2_9STRA</name>
<feature type="compositionally biased region" description="Polar residues" evidence="1">
    <location>
        <begin position="406"/>
        <end position="415"/>
    </location>
</feature>
<evidence type="ECO:0000256" key="1">
    <source>
        <dbReference type="SAM" id="MobiDB-lite"/>
    </source>
</evidence>